<dbReference type="NCBIfam" id="NF033223">
    <property type="entry name" value="YHYH_alt"/>
    <property type="match status" value="1"/>
</dbReference>
<dbReference type="InterPro" id="IPR047773">
    <property type="entry name" value="YHYH_dom_bact"/>
</dbReference>
<comment type="caution">
    <text evidence="3">The sequence shown here is derived from an EMBL/GenBank/DDBJ whole genome shotgun (WGS) entry which is preliminary data.</text>
</comment>
<name>A0A4R2NTT4_9BACL</name>
<feature type="region of interest" description="Disordered" evidence="1">
    <location>
        <begin position="130"/>
        <end position="178"/>
    </location>
</feature>
<evidence type="ECO:0008006" key="5">
    <source>
        <dbReference type="Google" id="ProtNLM"/>
    </source>
</evidence>
<feature type="region of interest" description="Disordered" evidence="1">
    <location>
        <begin position="55"/>
        <end position="90"/>
    </location>
</feature>
<evidence type="ECO:0000313" key="3">
    <source>
        <dbReference type="EMBL" id="TCP24904.1"/>
    </source>
</evidence>
<dbReference type="AlphaFoldDB" id="A0A4R2NTT4"/>
<organism evidence="3 4">
    <name type="scientific">Scopulibacillus darangshiensis</name>
    <dbReference type="NCBI Taxonomy" id="442528"/>
    <lineage>
        <taxon>Bacteria</taxon>
        <taxon>Bacillati</taxon>
        <taxon>Bacillota</taxon>
        <taxon>Bacilli</taxon>
        <taxon>Bacillales</taxon>
        <taxon>Sporolactobacillaceae</taxon>
        <taxon>Scopulibacillus</taxon>
    </lineage>
</organism>
<sequence length="418" mass="46285">MKGIFALLVLFLVFFSFQEMAEGHPGRLDSNGGHNCSEKSKAKGLCTGYHYHKGGGESSSDGNSTPSSPSSSTTSTPSSSQQSSDKDCSDFSSYDAVVEYWNAKGYSKTNDPERLDGWGNSVDDGIPCEAPDGYDTSKINGSPEQIAQQNADRDKENGENAGYAAGKRDGYKQNEKNPVISKGSAAYKEGYETGYDKGYEEGSEKIGSEKDKAEKDGYALGRKQDKKEIPAKYKGNEPLESAFAAGFERAIKEKDEKKKDSLFALGYKAGQNDKTQVTDDLKGSYLEAYNKGFEKGQTELKKIYYDKGYNAAFKRLEYKKPNLPKDKYIKWYKEGFDSNTGVDKIGQPAYDMGASGETLHVPKKYIASKVIYKHYYKLGAKEYESEQQKENVQTSLGIVVVIASWLARRLYVARKMVS</sequence>
<feature type="compositionally biased region" description="Basic and acidic residues" evidence="1">
    <location>
        <begin position="166"/>
        <end position="175"/>
    </location>
</feature>
<dbReference type="Proteomes" id="UP000295416">
    <property type="component" value="Unassembled WGS sequence"/>
</dbReference>
<feature type="compositionally biased region" description="Low complexity" evidence="1">
    <location>
        <begin position="58"/>
        <end position="83"/>
    </location>
</feature>
<dbReference type="RefSeq" id="WP_243647084.1">
    <property type="nucleotide sequence ID" value="NZ_SLXK01000022.1"/>
</dbReference>
<evidence type="ECO:0000313" key="4">
    <source>
        <dbReference type="Proteomes" id="UP000295416"/>
    </source>
</evidence>
<reference evidence="3 4" key="1">
    <citation type="submission" date="2019-03" db="EMBL/GenBank/DDBJ databases">
        <title>Genomic Encyclopedia of Type Strains, Phase IV (KMG-IV): sequencing the most valuable type-strain genomes for metagenomic binning, comparative biology and taxonomic classification.</title>
        <authorList>
            <person name="Goeker M."/>
        </authorList>
    </citation>
    <scope>NUCLEOTIDE SEQUENCE [LARGE SCALE GENOMIC DNA]</scope>
    <source>
        <strain evidence="3 4">DSM 19377</strain>
    </source>
</reference>
<feature type="region of interest" description="Disordered" evidence="1">
    <location>
        <begin position="193"/>
        <end position="223"/>
    </location>
</feature>
<feature type="signal peptide" evidence="2">
    <location>
        <begin position="1"/>
        <end position="21"/>
    </location>
</feature>
<gene>
    <name evidence="3" type="ORF">EV207_1227</name>
</gene>
<feature type="compositionally biased region" description="Polar residues" evidence="1">
    <location>
        <begin position="137"/>
        <end position="150"/>
    </location>
</feature>
<protein>
    <recommendedName>
        <fullName evidence="5">YHYH domain-containing protein</fullName>
    </recommendedName>
</protein>
<accession>A0A4R2NTT4</accession>
<proteinExistence type="predicted"/>
<keyword evidence="4" id="KW-1185">Reference proteome</keyword>
<dbReference type="EMBL" id="SLXK01000022">
    <property type="protein sequence ID" value="TCP24904.1"/>
    <property type="molecule type" value="Genomic_DNA"/>
</dbReference>
<keyword evidence="2" id="KW-0732">Signal</keyword>
<feature type="chain" id="PRO_5039224952" description="YHYH domain-containing protein" evidence="2">
    <location>
        <begin position="22"/>
        <end position="418"/>
    </location>
</feature>
<evidence type="ECO:0000256" key="1">
    <source>
        <dbReference type="SAM" id="MobiDB-lite"/>
    </source>
</evidence>
<evidence type="ECO:0000256" key="2">
    <source>
        <dbReference type="SAM" id="SignalP"/>
    </source>
</evidence>